<dbReference type="AlphaFoldDB" id="A0A2H1FHB2"/>
<sequence length="120" mass="13894">MSNLPDDNFSNIIRQIIKKSLFTERQIAIILKRRNLVDSQFTISKGAFYRQVTQSKDKLTALCYSWILLRSLGVLSDDDIDVINRLSEQVSVIQSSDVFPEREEQIMSVIQELLKRTCNL</sequence>
<keyword evidence="2" id="KW-1185">Reference proteome</keyword>
<reference evidence="2" key="1">
    <citation type="submission" date="2017-03" db="EMBL/GenBank/DDBJ databases">
        <authorList>
            <person name="Herbold C."/>
        </authorList>
    </citation>
    <scope>NUCLEOTIDE SEQUENCE [LARGE SCALE GENOMIC DNA]</scope>
</reference>
<dbReference type="Proteomes" id="UP000230607">
    <property type="component" value="Chromosome 1"/>
</dbReference>
<proteinExistence type="predicted"/>
<gene>
    <name evidence="1" type="ORF">NCS_11884</name>
</gene>
<accession>A0A2H1FHB2</accession>
<dbReference type="RefSeq" id="WP_157927917.1">
    <property type="nucleotide sequence ID" value="NZ_LT841358.1"/>
</dbReference>
<name>A0A2H1FHB2_9ARCH</name>
<organism evidence="1 2">
    <name type="scientific">Candidatus Nitrosotalea okcheonensis</name>
    <dbReference type="NCBI Taxonomy" id="1903276"/>
    <lineage>
        <taxon>Archaea</taxon>
        <taxon>Nitrososphaerota</taxon>
        <taxon>Nitrososphaeria</taxon>
        <taxon>Nitrosotaleales</taxon>
        <taxon>Nitrosotaleaceae</taxon>
        <taxon>Nitrosotalea</taxon>
    </lineage>
</organism>
<evidence type="ECO:0000313" key="1">
    <source>
        <dbReference type="EMBL" id="SMH72072.1"/>
    </source>
</evidence>
<evidence type="ECO:0000313" key="2">
    <source>
        <dbReference type="Proteomes" id="UP000230607"/>
    </source>
</evidence>
<protein>
    <submittedName>
        <fullName evidence="1">Uncharacterized protein</fullName>
    </submittedName>
</protein>
<dbReference type="EMBL" id="LT841358">
    <property type="protein sequence ID" value="SMH72072.1"/>
    <property type="molecule type" value="Genomic_DNA"/>
</dbReference>
<dbReference type="OrthoDB" id="9328at2157"/>